<dbReference type="GO" id="GO:0006596">
    <property type="term" value="P:polyamine biosynthetic process"/>
    <property type="evidence" value="ECO:0007669"/>
    <property type="project" value="UniProtKB-KW"/>
</dbReference>
<dbReference type="GO" id="GO:0008168">
    <property type="term" value="F:methyltransferase activity"/>
    <property type="evidence" value="ECO:0007669"/>
    <property type="project" value="UniProtKB-KW"/>
</dbReference>
<dbReference type="SUPFAM" id="SSF53335">
    <property type="entry name" value="S-adenosyl-L-methionine-dependent methyltransferases"/>
    <property type="match status" value="1"/>
</dbReference>
<dbReference type="InterPro" id="IPR029063">
    <property type="entry name" value="SAM-dependent_MTases_sf"/>
</dbReference>
<dbReference type="PANTHER" id="PTHR43317:SF1">
    <property type="entry name" value="THERMOSPERMINE SYNTHASE ACAULIS5"/>
    <property type="match status" value="1"/>
</dbReference>
<comment type="caution">
    <text evidence="2">The sequence shown here is derived from an EMBL/GenBank/DDBJ whole genome shotgun (WGS) entry which is preliminary data.</text>
</comment>
<keyword evidence="2" id="KW-0489">Methyltransferase</keyword>
<dbReference type="Proteomes" id="UP001139028">
    <property type="component" value="Unassembled WGS sequence"/>
</dbReference>
<gene>
    <name evidence="2" type="ORF">MO867_11500</name>
</gene>
<accession>A0A9X2J614</accession>
<dbReference type="Pfam" id="PF01564">
    <property type="entry name" value="Spermine_synth"/>
    <property type="match status" value="1"/>
</dbReference>
<dbReference type="CDD" id="cd02440">
    <property type="entry name" value="AdoMet_MTases"/>
    <property type="match status" value="1"/>
</dbReference>
<dbReference type="Gene3D" id="3.40.50.150">
    <property type="entry name" value="Vaccinia Virus protein VP39"/>
    <property type="match status" value="1"/>
</dbReference>
<organism evidence="2 3">
    <name type="scientific">Microbulbifer okhotskensis</name>
    <dbReference type="NCBI Taxonomy" id="2926617"/>
    <lineage>
        <taxon>Bacteria</taxon>
        <taxon>Pseudomonadati</taxon>
        <taxon>Pseudomonadota</taxon>
        <taxon>Gammaproteobacteria</taxon>
        <taxon>Cellvibrionales</taxon>
        <taxon>Microbulbiferaceae</taxon>
        <taxon>Microbulbifer</taxon>
    </lineage>
</organism>
<dbReference type="EMBL" id="JALBWM010000044">
    <property type="protein sequence ID" value="MCO1334964.1"/>
    <property type="molecule type" value="Genomic_DNA"/>
</dbReference>
<sequence length="248" mass="28241">MALLWQRQVDGTHYQVRNHGASVRLYSNGVFHSQWNPRDPLKGSLWELLLLPAFFLPENRLNSVLILGVGGGALIRLLQAFTSAKHIVGVDLDPVHLDVARRFFGVRNVELVCADACDYVRDHLSQSSHQPFDLVIDDLFGHGDGVAQRAVAADKYWCSSLMRLLHRDGVLVSNFADRAELQGSAWRHKAMRQRLKGVWMADMSQYENHILAVSRKALRKSELMDRAPEKINPANPGRRLDFRMRQLR</sequence>
<reference evidence="2" key="1">
    <citation type="journal article" date="2022" name="Arch. Microbiol.">
        <title>Microbulbifer okhotskensis sp. nov., isolated from a deep bottom sediment of the Okhotsk Sea.</title>
        <authorList>
            <person name="Romanenko L."/>
            <person name="Kurilenko V."/>
            <person name="Otstavnykh N."/>
            <person name="Velansky P."/>
            <person name="Isaeva M."/>
            <person name="Mikhailov V."/>
        </authorList>
    </citation>
    <scope>NUCLEOTIDE SEQUENCE</scope>
    <source>
        <strain evidence="2">OS29</strain>
    </source>
</reference>
<evidence type="ECO:0000313" key="2">
    <source>
        <dbReference type="EMBL" id="MCO1334964.1"/>
    </source>
</evidence>
<dbReference type="RefSeq" id="WP_252466788.1">
    <property type="nucleotide sequence ID" value="NZ_JALBWM010000044.1"/>
</dbReference>
<keyword evidence="2" id="KW-0808">Transferase</keyword>
<dbReference type="GO" id="GO:0032259">
    <property type="term" value="P:methylation"/>
    <property type="evidence" value="ECO:0007669"/>
    <property type="project" value="UniProtKB-KW"/>
</dbReference>
<protein>
    <submittedName>
        <fullName evidence="2">Methyltransferase domain-containing protein</fullName>
    </submittedName>
</protein>
<keyword evidence="1" id="KW-0620">Polyamine biosynthesis</keyword>
<dbReference type="AlphaFoldDB" id="A0A9X2J614"/>
<evidence type="ECO:0000313" key="3">
    <source>
        <dbReference type="Proteomes" id="UP001139028"/>
    </source>
</evidence>
<evidence type="ECO:0000256" key="1">
    <source>
        <dbReference type="ARBA" id="ARBA00023115"/>
    </source>
</evidence>
<dbReference type="PANTHER" id="PTHR43317">
    <property type="entry name" value="THERMOSPERMINE SYNTHASE ACAULIS5"/>
    <property type="match status" value="1"/>
</dbReference>
<keyword evidence="3" id="KW-1185">Reference proteome</keyword>
<proteinExistence type="predicted"/>
<name>A0A9X2J614_9GAMM</name>